<dbReference type="AlphaFoldDB" id="X1R4I8"/>
<proteinExistence type="predicted"/>
<gene>
    <name evidence="2" type="ORF">S06H3_58961</name>
</gene>
<evidence type="ECO:0000313" key="2">
    <source>
        <dbReference type="EMBL" id="GAI58030.1"/>
    </source>
</evidence>
<dbReference type="InterPro" id="IPR010178">
    <property type="entry name" value="Lit"/>
</dbReference>
<feature type="transmembrane region" description="Helical" evidence="1">
    <location>
        <begin position="12"/>
        <end position="34"/>
    </location>
</feature>
<dbReference type="Pfam" id="PF07314">
    <property type="entry name" value="Lit"/>
    <property type="match status" value="1"/>
</dbReference>
<organism evidence="2">
    <name type="scientific">marine sediment metagenome</name>
    <dbReference type="NCBI Taxonomy" id="412755"/>
    <lineage>
        <taxon>unclassified sequences</taxon>
        <taxon>metagenomes</taxon>
        <taxon>ecological metagenomes</taxon>
    </lineage>
</organism>
<feature type="non-terminal residue" evidence="2">
    <location>
        <position position="194"/>
    </location>
</feature>
<feature type="transmembrane region" description="Helical" evidence="1">
    <location>
        <begin position="113"/>
        <end position="136"/>
    </location>
</feature>
<evidence type="ECO:0000256" key="1">
    <source>
        <dbReference type="SAM" id="Phobius"/>
    </source>
</evidence>
<name>X1R4I8_9ZZZZ</name>
<dbReference type="EMBL" id="BARV01038238">
    <property type="protein sequence ID" value="GAI58030.1"/>
    <property type="molecule type" value="Genomic_DNA"/>
</dbReference>
<keyword evidence="1" id="KW-0812">Transmembrane</keyword>
<protein>
    <recommendedName>
        <fullName evidence="3">DUF1461 domain-containing protein</fullName>
    </recommendedName>
</protein>
<evidence type="ECO:0008006" key="3">
    <source>
        <dbReference type="Google" id="ProtNLM"/>
    </source>
</evidence>
<feature type="transmembrane region" description="Helical" evidence="1">
    <location>
        <begin position="148"/>
        <end position="168"/>
    </location>
</feature>
<keyword evidence="1" id="KW-0472">Membrane</keyword>
<accession>X1R4I8</accession>
<reference evidence="2" key="1">
    <citation type="journal article" date="2014" name="Front. Microbiol.">
        <title>High frequency of phylogenetically diverse reductive dehalogenase-homologous genes in deep subseafloor sedimentary metagenomes.</title>
        <authorList>
            <person name="Kawai M."/>
            <person name="Futagami T."/>
            <person name="Toyoda A."/>
            <person name="Takaki Y."/>
            <person name="Nishi S."/>
            <person name="Hori S."/>
            <person name="Arai W."/>
            <person name="Tsubouchi T."/>
            <person name="Morono Y."/>
            <person name="Uchiyama I."/>
            <person name="Ito T."/>
            <person name="Fujiyama A."/>
            <person name="Inagaki F."/>
            <person name="Takami H."/>
        </authorList>
    </citation>
    <scope>NUCLEOTIDE SEQUENCE</scope>
    <source>
        <strain evidence="2">Expedition CK06-06</strain>
    </source>
</reference>
<sequence>MNSKTGKIKKTFSFINSILLIIIILFTPLAYYIFNPGYYETLYEDNGVFSILNRNDVMNVTEEIFKFFTGRTTTLQTIQVRYSDESFSGSSNNNMAASFRPEEISHLNDVRKLLLRIFILYCGSIILFVIMTFLLIEKNIKNFIRNLGAIFTISSSFMLLFIIILYFLGQNFPVLFDNFHGLFFPQGNYIFPPG</sequence>
<keyword evidence="1" id="KW-1133">Transmembrane helix</keyword>
<comment type="caution">
    <text evidence="2">The sequence shown here is derived from an EMBL/GenBank/DDBJ whole genome shotgun (WGS) entry which is preliminary data.</text>
</comment>